<dbReference type="Pfam" id="PF13385">
    <property type="entry name" value="Laminin_G_3"/>
    <property type="match status" value="1"/>
</dbReference>
<organism evidence="2 3">
    <name type="scientific">Luteolibacter rhizosphaerae</name>
    <dbReference type="NCBI Taxonomy" id="2989719"/>
    <lineage>
        <taxon>Bacteria</taxon>
        <taxon>Pseudomonadati</taxon>
        <taxon>Verrucomicrobiota</taxon>
        <taxon>Verrucomicrobiia</taxon>
        <taxon>Verrucomicrobiales</taxon>
        <taxon>Verrucomicrobiaceae</taxon>
        <taxon>Luteolibacter</taxon>
    </lineage>
</organism>
<dbReference type="Proteomes" id="UP001165653">
    <property type="component" value="Unassembled WGS sequence"/>
</dbReference>
<comment type="caution">
    <text evidence="2">The sequence shown here is derived from an EMBL/GenBank/DDBJ whole genome shotgun (WGS) entry which is preliminary data.</text>
</comment>
<proteinExistence type="predicted"/>
<dbReference type="InterPro" id="IPR037524">
    <property type="entry name" value="PA14/GLEYA"/>
</dbReference>
<dbReference type="InterPro" id="IPR013320">
    <property type="entry name" value="ConA-like_dom_sf"/>
</dbReference>
<dbReference type="SUPFAM" id="SSF49899">
    <property type="entry name" value="Concanavalin A-like lectins/glucanases"/>
    <property type="match status" value="1"/>
</dbReference>
<keyword evidence="3" id="KW-1185">Reference proteome</keyword>
<dbReference type="Gene3D" id="2.60.120.200">
    <property type="match status" value="1"/>
</dbReference>
<feature type="domain" description="PA14" evidence="1">
    <location>
        <begin position="784"/>
        <end position="950"/>
    </location>
</feature>
<name>A0ABT3FZN3_9BACT</name>
<evidence type="ECO:0000313" key="2">
    <source>
        <dbReference type="EMBL" id="MCW1912789.1"/>
    </source>
</evidence>
<gene>
    <name evidence="2" type="ORF">OJ996_04345</name>
</gene>
<dbReference type="Pfam" id="PF07691">
    <property type="entry name" value="PA14"/>
    <property type="match status" value="1"/>
</dbReference>
<evidence type="ECO:0000313" key="3">
    <source>
        <dbReference type="Proteomes" id="UP001165653"/>
    </source>
</evidence>
<dbReference type="PROSITE" id="PS51820">
    <property type="entry name" value="PA14"/>
    <property type="match status" value="1"/>
</dbReference>
<dbReference type="EMBL" id="JAPDDR010000002">
    <property type="protein sequence ID" value="MCW1912789.1"/>
    <property type="molecule type" value="Genomic_DNA"/>
</dbReference>
<protein>
    <submittedName>
        <fullName evidence="2">PA14 domain-containing protein</fullName>
    </submittedName>
</protein>
<dbReference type="SUPFAM" id="SSF56988">
    <property type="entry name" value="Anthrax protective antigen"/>
    <property type="match status" value="1"/>
</dbReference>
<evidence type="ECO:0000259" key="1">
    <source>
        <dbReference type="PROSITE" id="PS51820"/>
    </source>
</evidence>
<accession>A0ABT3FZN3</accession>
<sequence length="1053" mass="109737">MALTTAQAALVADWTADTYVDGQNWVSNTGGIVATPVGLPTSFADAFHTHKGVETGGSNYFTVAAANNPLANATAMTLVVVFEPQGTGNTGGSWWESSGLLGMEQGGSGGDWGLGWNNDRVAAGTGGPDITMFSKARGIPEPQIAIFTWNGSTQRLFVNGNQVDSDYFVSPIPRVGGKFAIGAMTENGNGPFFGRIAEVRMYNTDESANATTLYNSLRTTYFGPLELASSTVTTTGGSFVVKNTTGSTAAAQTPGSYRLFIAGVEVPEANISVSQAAGQTTVSYTSTQTLNTAYNFELTVPRTANTEQTFFGTASTPRLPASVPGTAGSVGTWGISESPGGTGDIAGALGILTGATPPTPVTGSAPVFNHRDPDTNNITQVGNFNNDLPILTNAAGDQEFIVVGKTQVSIPAAGLYTFSVHSDDGFAMRVTGAGGGRFVSTGGEGNIDLGDSQTLYRDGGTGDSNSRGVYQFDAAGTYNIEYLGWDGGGGGFYEVAWAQGGFSTDRDTNTWSLVGTPSNPAVPPYQERHLANLPGPAGTNNGFGARVYRDAGEYGSTWDASNFLAATTRTPADGITTDAQMPYMNHRDPNDGGGGLIPGDLPFPGDTNVAEDRVVTSAKGRINITTAGPYTFWAQGDDGFMLRIKATNGGSDPSFSRATQGDNNGGDGKFEMSNPNELFFNGGTGNSNTRGIINLAVGTYDLDYIHLEQTGGYYHELTAAAGSWPHGTNPPNGFQLVGFAPVTPTVLVPGIADPGWTVETGEVGFYDNNIAGAEQRINETLADPTAPANKTSTWDKLDFFDPQDGSQNVYAGTNPWPFNTPDPENDFSIRATGIVNITEAGTYHFGFQGDDGGYLYIYGHNGTTDPVISGILATNLPANAVIGQAPGSSVNNAIRVDTPTGNSRTIISVPLNVGQYRIQTLVFEVGGGFYWEVYGAKGPLDPSAVLPLLVKGGNSTINQSPGLPLVQQGAATPPGFVISNLVVSKGPPTTAQFNFGSQNGVNYSVEASTNLSSWTTVVASVTGTGTSTPVSVNLSSFPALNGQSKIFLRVRQP</sequence>
<dbReference type="InterPro" id="IPR011658">
    <property type="entry name" value="PA14_dom"/>
</dbReference>
<reference evidence="2" key="1">
    <citation type="submission" date="2022-10" db="EMBL/GenBank/DDBJ databases">
        <title>Luteolibacter sp. GHJ8, whole genome shotgun sequencing project.</title>
        <authorList>
            <person name="Zhao G."/>
            <person name="Shen L."/>
        </authorList>
    </citation>
    <scope>NUCLEOTIDE SEQUENCE</scope>
    <source>
        <strain evidence="2">GHJ8</strain>
    </source>
</reference>